<feature type="non-terminal residue" evidence="1">
    <location>
        <position position="1"/>
    </location>
</feature>
<dbReference type="AlphaFoldDB" id="A0A9P5C7F2"/>
<accession>A0A9P5C7F2</accession>
<protein>
    <submittedName>
        <fullName evidence="1">Uncharacterized protein</fullName>
    </submittedName>
</protein>
<reference evidence="1 2" key="1">
    <citation type="submission" date="2018-06" db="EMBL/GenBank/DDBJ databases">
        <title>Genome analysis of cellulolytic fungus Trichoderma lentiforme CFAM-422.</title>
        <authorList>
            <person name="Steindorff A.S."/>
            <person name="Formighieri E.F."/>
            <person name="Midorikawa G.E.O."/>
            <person name="Tamietti M.S."/>
            <person name="Ramos E.Z."/>
            <person name="Silva A.S."/>
            <person name="Bon E.P.S."/>
            <person name="Mendes T.D."/>
            <person name="Damaso M.C.T."/>
            <person name="Favaro L.C.L."/>
        </authorList>
    </citation>
    <scope>NUCLEOTIDE SEQUENCE [LARGE SCALE GENOMIC DNA]</scope>
    <source>
        <strain evidence="1 2">CFAM-422</strain>
    </source>
</reference>
<keyword evidence="2" id="KW-1185">Reference proteome</keyword>
<comment type="caution">
    <text evidence="1">The sequence shown here is derived from an EMBL/GenBank/DDBJ whole genome shotgun (WGS) entry which is preliminary data.</text>
</comment>
<dbReference type="Proteomes" id="UP000801864">
    <property type="component" value="Unassembled WGS sequence"/>
</dbReference>
<gene>
    <name evidence="1" type="ORF">CFAM422_011325</name>
</gene>
<dbReference type="EMBL" id="QLNT01000023">
    <property type="protein sequence ID" value="KAF3060435.1"/>
    <property type="molecule type" value="Genomic_DNA"/>
</dbReference>
<evidence type="ECO:0000313" key="2">
    <source>
        <dbReference type="Proteomes" id="UP000801864"/>
    </source>
</evidence>
<sequence>FSSSRTSPTFIEGRGQKVYWQNCWIKVYDKGETEPRQLVERCNGWAEVSRDINVQFGGKGGNIKEM</sequence>
<evidence type="ECO:0000313" key="1">
    <source>
        <dbReference type="EMBL" id="KAF3060435.1"/>
    </source>
</evidence>
<proteinExistence type="predicted"/>
<name>A0A9P5C7F2_9HYPO</name>
<organism evidence="1 2">
    <name type="scientific">Trichoderma lentiforme</name>
    <dbReference type="NCBI Taxonomy" id="1567552"/>
    <lineage>
        <taxon>Eukaryota</taxon>
        <taxon>Fungi</taxon>
        <taxon>Dikarya</taxon>
        <taxon>Ascomycota</taxon>
        <taxon>Pezizomycotina</taxon>
        <taxon>Sordariomycetes</taxon>
        <taxon>Hypocreomycetidae</taxon>
        <taxon>Hypocreales</taxon>
        <taxon>Hypocreaceae</taxon>
        <taxon>Trichoderma</taxon>
    </lineage>
</organism>